<dbReference type="AlphaFoldDB" id="Q3JUN7"/>
<feature type="region of interest" description="Disordered" evidence="1">
    <location>
        <begin position="228"/>
        <end position="403"/>
    </location>
</feature>
<feature type="region of interest" description="Disordered" evidence="1">
    <location>
        <begin position="187"/>
        <end position="213"/>
    </location>
</feature>
<feature type="compositionally biased region" description="Low complexity" evidence="1">
    <location>
        <begin position="7"/>
        <end position="17"/>
    </location>
</feature>
<reference evidence="2 3" key="1">
    <citation type="submission" date="2005-09" db="EMBL/GenBank/DDBJ databases">
        <authorList>
            <person name="Woods D.E."/>
            <person name="Nierman W.C."/>
        </authorList>
    </citation>
    <scope>NUCLEOTIDE SEQUENCE [LARGE SCALE GENOMIC DNA]</scope>
    <source>
        <strain evidence="2 3">1710b</strain>
    </source>
</reference>
<feature type="compositionally biased region" description="Basic residues" evidence="1">
    <location>
        <begin position="342"/>
        <end position="353"/>
    </location>
</feature>
<accession>Q3JUN7</accession>
<feature type="compositionally biased region" description="Basic and acidic residues" evidence="1">
    <location>
        <begin position="363"/>
        <end position="403"/>
    </location>
</feature>
<feature type="region of interest" description="Disordered" evidence="1">
    <location>
        <begin position="1"/>
        <end position="162"/>
    </location>
</feature>
<dbReference type="HOGENOM" id="CLU_545942_0_0_4"/>
<name>Q3JUN7_BURP1</name>
<feature type="compositionally biased region" description="Basic and acidic residues" evidence="1">
    <location>
        <begin position="309"/>
        <end position="341"/>
    </location>
</feature>
<dbReference type="KEGG" id="bpm:BURPS1710b_1306"/>
<feature type="compositionally biased region" description="Basic and acidic residues" evidence="1">
    <location>
        <begin position="18"/>
        <end position="119"/>
    </location>
</feature>
<evidence type="ECO:0000313" key="3">
    <source>
        <dbReference type="Proteomes" id="UP000002700"/>
    </source>
</evidence>
<feature type="compositionally biased region" description="Basic and acidic residues" evidence="1">
    <location>
        <begin position="228"/>
        <end position="290"/>
    </location>
</feature>
<protein>
    <submittedName>
        <fullName evidence="2">200 kDa antigen p200, putative</fullName>
    </submittedName>
</protein>
<evidence type="ECO:0000256" key="1">
    <source>
        <dbReference type="SAM" id="MobiDB-lite"/>
    </source>
</evidence>
<dbReference type="EMBL" id="CP000124">
    <property type="protein sequence ID" value="ABA50924.1"/>
    <property type="molecule type" value="Genomic_DNA"/>
</dbReference>
<evidence type="ECO:0000313" key="2">
    <source>
        <dbReference type="EMBL" id="ABA50924.1"/>
    </source>
</evidence>
<gene>
    <name evidence="2" type="ordered locus">BURPS1710b_1306</name>
</gene>
<proteinExistence type="predicted"/>
<sequence length="499" mass="58015">MSARLQRFAARSASRGAARVERDDAHEREPRETRIEQRERQPCARVAMREPRADERREAARERAAHLVGQRDRRIADARREHAGDETRDHRIEARHADHRERDAGDDRAGPPARHEHEHRIRRSHRGDGRELQETRAAELFGQPRGGGLRDELDDRDREQAIEDRRARDAELLRRVRDHERVREIHAGDADRVRADAQQHEPRRGAQHVGDRQLRGGARALHRLEFRRFVHAQPDRETDDQQHRAREKRQAPAPCEKVRLLERRGRAKRDERQDQPGRAAQLRERSEERAPPVGRVLARHQHRAAPLAAHRDALHDPQQHEQHRRERTDRRMARQQADAHGRRAHHRERRHQRLLAADPVAEMAEHDAAERPREKADRERAERSHRADERVARRKVQLAEHERGGGRVNVEVVPLDHRADERGGSGARRLARARLGGSHRGISSLLSCAWPADSAGARPMSRGPSPGLRRTRAIARCTFYRRPLTISQISTYYSRHNLY</sequence>
<organism evidence="2 3">
    <name type="scientific">Burkholderia pseudomallei (strain 1710b)</name>
    <dbReference type="NCBI Taxonomy" id="320372"/>
    <lineage>
        <taxon>Bacteria</taxon>
        <taxon>Pseudomonadati</taxon>
        <taxon>Pseudomonadota</taxon>
        <taxon>Betaproteobacteria</taxon>
        <taxon>Burkholderiales</taxon>
        <taxon>Burkholderiaceae</taxon>
        <taxon>Burkholderia</taxon>
        <taxon>pseudomallei group</taxon>
    </lineage>
</organism>
<feature type="compositionally biased region" description="Basic and acidic residues" evidence="1">
    <location>
        <begin position="148"/>
        <end position="162"/>
    </location>
</feature>
<feature type="compositionally biased region" description="Basic and acidic residues" evidence="1">
    <location>
        <begin position="126"/>
        <end position="137"/>
    </location>
</feature>
<dbReference type="EnsemblBacteria" id="ABA50924">
    <property type="protein sequence ID" value="ABA50924"/>
    <property type="gene ID" value="BURPS1710b_1306"/>
</dbReference>
<dbReference type="Proteomes" id="UP000002700">
    <property type="component" value="Chromosome I"/>
</dbReference>